<comment type="caution">
    <text evidence="1">The sequence shown here is derived from an EMBL/GenBank/DDBJ whole genome shotgun (WGS) entry which is preliminary data.</text>
</comment>
<proteinExistence type="predicted"/>
<keyword evidence="2" id="KW-1185">Reference proteome</keyword>
<evidence type="ECO:0000313" key="2">
    <source>
        <dbReference type="Proteomes" id="UP001054252"/>
    </source>
</evidence>
<dbReference type="Proteomes" id="UP001054252">
    <property type="component" value="Unassembled WGS sequence"/>
</dbReference>
<dbReference type="EMBL" id="BPVZ01000035">
    <property type="protein sequence ID" value="GKV12063.1"/>
    <property type="molecule type" value="Genomic_DNA"/>
</dbReference>
<name>A0AAV5JL50_9ROSI</name>
<reference evidence="1 2" key="1">
    <citation type="journal article" date="2021" name="Commun. Biol.">
        <title>The genome of Shorea leprosula (Dipterocarpaceae) highlights the ecological relevance of drought in aseasonal tropical rainforests.</title>
        <authorList>
            <person name="Ng K.K.S."/>
            <person name="Kobayashi M.J."/>
            <person name="Fawcett J.A."/>
            <person name="Hatakeyama M."/>
            <person name="Paape T."/>
            <person name="Ng C.H."/>
            <person name="Ang C.C."/>
            <person name="Tnah L.H."/>
            <person name="Lee C.T."/>
            <person name="Nishiyama T."/>
            <person name="Sese J."/>
            <person name="O'Brien M.J."/>
            <person name="Copetti D."/>
            <person name="Mohd Noor M.I."/>
            <person name="Ong R.C."/>
            <person name="Putra M."/>
            <person name="Sireger I.Z."/>
            <person name="Indrioko S."/>
            <person name="Kosugi Y."/>
            <person name="Izuno A."/>
            <person name="Isagi Y."/>
            <person name="Lee S.L."/>
            <person name="Shimizu K.K."/>
        </authorList>
    </citation>
    <scope>NUCLEOTIDE SEQUENCE [LARGE SCALE GENOMIC DNA]</scope>
    <source>
        <strain evidence="1">214</strain>
    </source>
</reference>
<evidence type="ECO:0000313" key="1">
    <source>
        <dbReference type="EMBL" id="GKV12063.1"/>
    </source>
</evidence>
<organism evidence="1 2">
    <name type="scientific">Rubroshorea leprosula</name>
    <dbReference type="NCBI Taxonomy" id="152421"/>
    <lineage>
        <taxon>Eukaryota</taxon>
        <taxon>Viridiplantae</taxon>
        <taxon>Streptophyta</taxon>
        <taxon>Embryophyta</taxon>
        <taxon>Tracheophyta</taxon>
        <taxon>Spermatophyta</taxon>
        <taxon>Magnoliopsida</taxon>
        <taxon>eudicotyledons</taxon>
        <taxon>Gunneridae</taxon>
        <taxon>Pentapetalae</taxon>
        <taxon>rosids</taxon>
        <taxon>malvids</taxon>
        <taxon>Malvales</taxon>
        <taxon>Dipterocarpaceae</taxon>
        <taxon>Rubroshorea</taxon>
    </lineage>
</organism>
<dbReference type="AlphaFoldDB" id="A0AAV5JL50"/>
<gene>
    <name evidence="1" type="ORF">SLEP1_g23265</name>
</gene>
<protein>
    <submittedName>
        <fullName evidence="1">Uncharacterized protein</fullName>
    </submittedName>
</protein>
<sequence length="48" mass="5207">MAKMVCSEFSEGGLNLNGIFLALLIALILMALCSPPPRRAIVVARRIH</sequence>
<accession>A0AAV5JL50</accession>